<dbReference type="EC" id="2.3.3.16" evidence="3"/>
<evidence type="ECO:0000313" key="6">
    <source>
        <dbReference type="Proteomes" id="UP001199424"/>
    </source>
</evidence>
<keyword evidence="6" id="KW-1185">Reference proteome</keyword>
<evidence type="ECO:0000256" key="3">
    <source>
        <dbReference type="ARBA" id="ARBA00012972"/>
    </source>
</evidence>
<dbReference type="PANTHER" id="PTHR11739:SF4">
    <property type="entry name" value="CITRATE SYNTHASE, PEROXISOMAL"/>
    <property type="match status" value="1"/>
</dbReference>
<dbReference type="GO" id="GO:0005975">
    <property type="term" value="P:carbohydrate metabolic process"/>
    <property type="evidence" value="ECO:0007669"/>
    <property type="project" value="TreeGrafter"/>
</dbReference>
<protein>
    <recommendedName>
        <fullName evidence="3">citrate synthase (unknown stereospecificity)</fullName>
        <ecNumber evidence="3">2.3.3.16</ecNumber>
    </recommendedName>
</protein>
<dbReference type="EMBL" id="JAJEQC010000005">
    <property type="protein sequence ID" value="MCC2136699.1"/>
    <property type="molecule type" value="Genomic_DNA"/>
</dbReference>
<dbReference type="PANTHER" id="PTHR11739">
    <property type="entry name" value="CITRATE SYNTHASE"/>
    <property type="match status" value="1"/>
</dbReference>
<evidence type="ECO:0000256" key="2">
    <source>
        <dbReference type="ARBA" id="ARBA00010566"/>
    </source>
</evidence>
<keyword evidence="4" id="KW-0808">Transferase</keyword>
<evidence type="ECO:0000256" key="4">
    <source>
        <dbReference type="ARBA" id="ARBA00022679"/>
    </source>
</evidence>
<accession>A0AAE3DID1</accession>
<evidence type="ECO:0000313" key="5">
    <source>
        <dbReference type="EMBL" id="MCC2136699.1"/>
    </source>
</evidence>
<dbReference type="GO" id="GO:0036440">
    <property type="term" value="F:citrate synthase activity"/>
    <property type="evidence" value="ECO:0007669"/>
    <property type="project" value="UniProtKB-EC"/>
</dbReference>
<dbReference type="InterPro" id="IPR016143">
    <property type="entry name" value="Citrate_synth-like_sm_a-sub"/>
</dbReference>
<dbReference type="SUPFAM" id="SSF48256">
    <property type="entry name" value="Citrate synthase"/>
    <property type="match status" value="1"/>
</dbReference>
<dbReference type="Proteomes" id="UP001199424">
    <property type="component" value="Unassembled WGS sequence"/>
</dbReference>
<name>A0AAE3DID1_9FIRM</name>
<dbReference type="NCBIfam" id="NF010635">
    <property type="entry name" value="PRK14032.1"/>
    <property type="match status" value="1"/>
</dbReference>
<dbReference type="InterPro" id="IPR036969">
    <property type="entry name" value="Citrate_synthase_sf"/>
</dbReference>
<dbReference type="InterPro" id="IPR016142">
    <property type="entry name" value="Citrate_synth-like_lrg_a-sub"/>
</dbReference>
<evidence type="ECO:0000256" key="1">
    <source>
        <dbReference type="ARBA" id="ARBA00005163"/>
    </source>
</evidence>
<dbReference type="Pfam" id="PF00285">
    <property type="entry name" value="Citrate_synt"/>
    <property type="match status" value="1"/>
</dbReference>
<dbReference type="AlphaFoldDB" id="A0AAE3DID1"/>
<comment type="pathway">
    <text evidence="1">Carbohydrate metabolism; tricarboxylic acid cycle.</text>
</comment>
<dbReference type="Gene3D" id="1.10.580.10">
    <property type="entry name" value="Citrate Synthase, domain 1"/>
    <property type="match status" value="1"/>
</dbReference>
<proteinExistence type="inferred from homology"/>
<comment type="caution">
    <text evidence="5">The sequence shown here is derived from an EMBL/GenBank/DDBJ whole genome shotgun (WGS) entry which is preliminary data.</text>
</comment>
<dbReference type="Gene3D" id="1.10.230.10">
    <property type="entry name" value="Cytochrome P450-Terp, domain 2"/>
    <property type="match status" value="1"/>
</dbReference>
<reference evidence="5" key="1">
    <citation type="submission" date="2021-10" db="EMBL/GenBank/DDBJ databases">
        <title>Anaerobic single-cell dispensing facilitates the cultivation of human gut bacteria.</title>
        <authorList>
            <person name="Afrizal A."/>
        </authorList>
    </citation>
    <scope>NUCLEOTIDE SEQUENCE</scope>
    <source>
        <strain evidence="5">CLA-AA-H250</strain>
    </source>
</reference>
<dbReference type="GO" id="GO:0006099">
    <property type="term" value="P:tricarboxylic acid cycle"/>
    <property type="evidence" value="ECO:0007669"/>
    <property type="project" value="TreeGrafter"/>
</dbReference>
<dbReference type="GO" id="GO:0005829">
    <property type="term" value="C:cytosol"/>
    <property type="evidence" value="ECO:0007669"/>
    <property type="project" value="TreeGrafter"/>
</dbReference>
<gene>
    <name evidence="5" type="ORF">LKD31_06680</name>
</gene>
<dbReference type="InterPro" id="IPR002020">
    <property type="entry name" value="Citrate_synthase"/>
</dbReference>
<dbReference type="PRINTS" id="PR00143">
    <property type="entry name" value="CITRTSNTHASE"/>
</dbReference>
<dbReference type="CDD" id="cd06113">
    <property type="entry name" value="citrate_synt_like_1_2"/>
    <property type="match status" value="1"/>
</dbReference>
<organism evidence="5 6">
    <name type="scientific">Hominenteromicrobium mulieris</name>
    <dbReference type="NCBI Taxonomy" id="2885357"/>
    <lineage>
        <taxon>Bacteria</taxon>
        <taxon>Bacillati</taxon>
        <taxon>Bacillota</taxon>
        <taxon>Clostridia</taxon>
        <taxon>Eubacteriales</taxon>
        <taxon>Oscillospiraceae</taxon>
        <taxon>Hominenteromicrobium</taxon>
    </lineage>
</organism>
<sequence length="463" mass="52858">MERLINESASSTTVSELCAEYRANNQITKDEYELYHVKRGLRNRDGTGVMAGLTHVCNVHGYLISDGVKIPDSGRLTYRSMNVVDIINGCRAEGRFGFEEVVWLLIFGKLPDERQYNRICQLLYENRELPEYFPEDVIMKNPSRDVMNKLARAVLTLYSYDDDPDDLSLENNMRQSISLIARMPAIMTYAYQVKRRHYDKQTMFFHPFEPQHKTAEAILNALREDRQFTHEEAQLLDLCMVLHAEHGGGNNSTFTTRVLSSAQTDIYSTIAAAIGSLKGFRHGGANHKVRQMMTDIMQNVQHWDSDDEVENYLERILRREVGDKSGLIYGIGHAIYTLSDPRAVELKKQARSLAAKTGYADQFALYERIERLAPDAFHKVTGNEKVVCANVDFYSGLVYEMLGIPEDLYTPMFAVSRISGWCAHRIEELTTGGRIIRPAYRALPTGQTYIPLKDRHYDAKSVL</sequence>
<comment type="similarity">
    <text evidence="2">Belongs to the citrate synthase family.</text>
</comment>